<comment type="subcellular location">
    <subcellularLocation>
        <location evidence="1 8">Cell membrane</location>
        <topology evidence="1 8">Multi-pass membrane protein</topology>
    </subcellularLocation>
</comment>
<reference evidence="9 10" key="1">
    <citation type="submission" date="2015-05" db="EMBL/GenBank/DDBJ databases">
        <authorList>
            <person name="Rodrigo-Torres Lidia"/>
            <person name="Arahal R.David."/>
        </authorList>
    </citation>
    <scope>NUCLEOTIDE SEQUENCE [LARGE SCALE GENOMIC DNA]</scope>
    <source>
        <strain evidence="9 10">CECT 7321</strain>
    </source>
</reference>
<dbReference type="STRING" id="481446.NIT7645_02979"/>
<dbReference type="InterPro" id="IPR002781">
    <property type="entry name" value="TM_pro_TauE-like"/>
</dbReference>
<dbReference type="PANTHER" id="PTHR30269">
    <property type="entry name" value="TRANSMEMBRANE PROTEIN YFCA"/>
    <property type="match status" value="1"/>
</dbReference>
<feature type="transmembrane region" description="Helical" evidence="8">
    <location>
        <begin position="190"/>
        <end position="211"/>
    </location>
</feature>
<dbReference type="InterPro" id="IPR052017">
    <property type="entry name" value="TSUP"/>
</dbReference>
<evidence type="ECO:0000256" key="1">
    <source>
        <dbReference type="ARBA" id="ARBA00004651"/>
    </source>
</evidence>
<dbReference type="OrthoDB" id="554695at2"/>
<dbReference type="PANTHER" id="PTHR30269:SF0">
    <property type="entry name" value="MEMBRANE TRANSPORTER PROTEIN YFCA-RELATED"/>
    <property type="match status" value="1"/>
</dbReference>
<keyword evidence="7 8" id="KW-0472">Membrane</keyword>
<evidence type="ECO:0000256" key="4">
    <source>
        <dbReference type="ARBA" id="ARBA00022475"/>
    </source>
</evidence>
<evidence type="ECO:0000313" key="9">
    <source>
        <dbReference type="EMBL" id="CRL12776.1"/>
    </source>
</evidence>
<comment type="similarity">
    <text evidence="2 8">Belongs to the 4-toluene sulfonate uptake permease (TSUP) (TC 2.A.102) family.</text>
</comment>
<dbReference type="Proteomes" id="UP000043764">
    <property type="component" value="Unassembled WGS sequence"/>
</dbReference>
<feature type="transmembrane region" description="Helical" evidence="8">
    <location>
        <begin position="78"/>
        <end position="96"/>
    </location>
</feature>
<feature type="transmembrane region" description="Helical" evidence="8">
    <location>
        <begin position="231"/>
        <end position="249"/>
    </location>
</feature>
<evidence type="ECO:0000256" key="7">
    <source>
        <dbReference type="ARBA" id="ARBA00023136"/>
    </source>
</evidence>
<gene>
    <name evidence="9" type="ORF">NIT7321_03656</name>
</gene>
<dbReference type="AlphaFoldDB" id="A0A0H5D6Q9"/>
<evidence type="ECO:0000256" key="6">
    <source>
        <dbReference type="ARBA" id="ARBA00022989"/>
    </source>
</evidence>
<evidence type="ECO:0000256" key="2">
    <source>
        <dbReference type="ARBA" id="ARBA00009142"/>
    </source>
</evidence>
<sequence>MFEVGFDILLLLMAAGFAAGFIDAVAGGGGLITVPVLLLAGANPITALATNKIQGLFGAATAALSYARGGHVNLREQAGSALIAGIASVAGALLVSVLPTDWIRLILPVLLIGIAVFFATKKGLDDSDRARRVSPFVFAATIVPLCGAYDGLLGPGAGSFYMLGFVSLAGYGILRATAHTKLLNFASNAGALLAFAFVATPWWAVGLAMGVAQIAGARAGAGMAQKQGARLIKPLLVLTSVVLALRLLWDML</sequence>
<dbReference type="GeneID" id="78398640"/>
<name>A0A0H5D6Q9_9RHOB</name>
<keyword evidence="5 8" id="KW-0812">Transmembrane</keyword>
<keyword evidence="6 8" id="KW-1133">Transmembrane helix</keyword>
<feature type="transmembrane region" description="Helical" evidence="8">
    <location>
        <begin position="132"/>
        <end position="152"/>
    </location>
</feature>
<keyword evidence="4 8" id="KW-1003">Cell membrane</keyword>
<protein>
    <recommendedName>
        <fullName evidence="8">Probable membrane transporter protein</fullName>
    </recommendedName>
</protein>
<feature type="transmembrane region" description="Helical" evidence="8">
    <location>
        <begin position="102"/>
        <end position="120"/>
    </location>
</feature>
<feature type="transmembrane region" description="Helical" evidence="8">
    <location>
        <begin position="158"/>
        <end position="178"/>
    </location>
</feature>
<dbReference type="RefSeq" id="WP_008560642.1">
    <property type="nucleotide sequence ID" value="NZ_BSKQ01000001.1"/>
</dbReference>
<accession>A0A0H5D6Q9</accession>
<proteinExistence type="inferred from homology"/>
<dbReference type="GO" id="GO:0005886">
    <property type="term" value="C:plasma membrane"/>
    <property type="evidence" value="ECO:0007669"/>
    <property type="project" value="UniProtKB-SubCell"/>
</dbReference>
<dbReference type="EMBL" id="CVRL01000045">
    <property type="protein sequence ID" value="CRL12776.1"/>
    <property type="molecule type" value="Genomic_DNA"/>
</dbReference>
<dbReference type="Pfam" id="PF01925">
    <property type="entry name" value="TauE"/>
    <property type="match status" value="1"/>
</dbReference>
<organism evidence="9 10">
    <name type="scientific">Phaeobacter italicus</name>
    <dbReference type="NCBI Taxonomy" id="481446"/>
    <lineage>
        <taxon>Bacteria</taxon>
        <taxon>Pseudomonadati</taxon>
        <taxon>Pseudomonadota</taxon>
        <taxon>Alphaproteobacteria</taxon>
        <taxon>Rhodobacterales</taxon>
        <taxon>Roseobacteraceae</taxon>
        <taxon>Phaeobacter</taxon>
    </lineage>
</organism>
<evidence type="ECO:0000256" key="5">
    <source>
        <dbReference type="ARBA" id="ARBA00022692"/>
    </source>
</evidence>
<evidence type="ECO:0000256" key="8">
    <source>
        <dbReference type="RuleBase" id="RU363041"/>
    </source>
</evidence>
<evidence type="ECO:0000256" key="3">
    <source>
        <dbReference type="ARBA" id="ARBA00022448"/>
    </source>
</evidence>
<keyword evidence="10" id="KW-1185">Reference proteome</keyword>
<keyword evidence="3" id="KW-0813">Transport</keyword>
<evidence type="ECO:0000313" key="10">
    <source>
        <dbReference type="Proteomes" id="UP000043764"/>
    </source>
</evidence>